<proteinExistence type="predicted"/>
<dbReference type="EMBL" id="UINC01015889">
    <property type="protein sequence ID" value="SVA66572.1"/>
    <property type="molecule type" value="Genomic_DNA"/>
</dbReference>
<name>A0A381XQ05_9ZZZZ</name>
<protein>
    <submittedName>
        <fullName evidence="1">Uncharacterized protein</fullName>
    </submittedName>
</protein>
<gene>
    <name evidence="1" type="ORF">METZ01_LOCUS119426</name>
</gene>
<accession>A0A381XQ05</accession>
<reference evidence="1" key="1">
    <citation type="submission" date="2018-05" db="EMBL/GenBank/DDBJ databases">
        <authorList>
            <person name="Lanie J.A."/>
            <person name="Ng W.-L."/>
            <person name="Kazmierczak K.M."/>
            <person name="Andrzejewski T.M."/>
            <person name="Davidsen T.M."/>
            <person name="Wayne K.J."/>
            <person name="Tettelin H."/>
            <person name="Glass J.I."/>
            <person name="Rusch D."/>
            <person name="Podicherti R."/>
            <person name="Tsui H.-C.T."/>
            <person name="Winkler M.E."/>
        </authorList>
    </citation>
    <scope>NUCLEOTIDE SEQUENCE</scope>
</reference>
<evidence type="ECO:0000313" key="1">
    <source>
        <dbReference type="EMBL" id="SVA66572.1"/>
    </source>
</evidence>
<organism evidence="1">
    <name type="scientific">marine metagenome</name>
    <dbReference type="NCBI Taxonomy" id="408172"/>
    <lineage>
        <taxon>unclassified sequences</taxon>
        <taxon>metagenomes</taxon>
        <taxon>ecological metagenomes</taxon>
    </lineage>
</organism>
<dbReference type="AlphaFoldDB" id="A0A381XQ05"/>
<sequence length="44" mass="4893">MISFKIKSLILSLNSSYKQALSALIFANSGHSITTRFYCKPKAL</sequence>